<keyword evidence="2" id="KW-1185">Reference proteome</keyword>
<protein>
    <submittedName>
        <fullName evidence="1">Uncharacterized protein</fullName>
    </submittedName>
</protein>
<gene>
    <name evidence="1" type="primary">128R</name>
</gene>
<reference evidence="1" key="1">
    <citation type="journal article" date="2017" name="Arch. Virol.">
        <title>Complete genome sequence of shrimp hemocyte iridescent virus (SHIV) isolated from white leg shrimp, Litopenaeus vannamei.</title>
        <authorList>
            <person name="Qiu L."/>
            <person name="Chen M.M."/>
            <person name="Wang R.Y."/>
            <person name="Wan X.Y."/>
            <person name="Li C."/>
            <person name="Zhang Q.L."/>
            <person name="Dong X."/>
            <person name="Yang B."/>
            <person name="Xiang J.H."/>
            <person name="Huang J."/>
        </authorList>
    </citation>
    <scope>NUCLEOTIDE SEQUENCE [LARGE SCALE GENOMIC DNA]</scope>
    <source>
        <strain evidence="1">20141215</strain>
    </source>
</reference>
<dbReference type="GeneID" id="65099900"/>
<evidence type="ECO:0000313" key="1">
    <source>
        <dbReference type="EMBL" id="ATE87137.1"/>
    </source>
</evidence>
<organism evidence="1">
    <name type="scientific">Shrimp hemocyte iridescent virus</name>
    <dbReference type="NCBI Taxonomy" id="2039780"/>
    <lineage>
        <taxon>Viruses</taxon>
        <taxon>Varidnaviria</taxon>
        <taxon>Bamfordvirae</taxon>
        <taxon>Nucleocytoviricota</taxon>
        <taxon>Megaviricetes</taxon>
        <taxon>Pimascovirales</taxon>
        <taxon>Pimascovirales incertae sedis</taxon>
        <taxon>Iridoviridae</taxon>
        <taxon>Betairidovirinae</taxon>
        <taxon>Decapodiridovirus</taxon>
        <taxon>Decapodiridovirus litopenaeus1</taxon>
        <taxon>Decapod iridescent virus 1</taxon>
    </lineage>
</organism>
<dbReference type="EMBL" id="MF599468">
    <property type="protein sequence ID" value="ATE87137.1"/>
    <property type="molecule type" value="Genomic_DNA"/>
</dbReference>
<sequence length="192" mass="21940">MATFDKYYFVSLLNSDNEYIEMDKDMTFWMKHDTEYKLEIRNNHPTRRCRATVYIDGKSIGKFLVYGNNNIVIERPSDDNKARKLTFYDVSSREGEMGGLNASSPDIGKLRVEIQREKPPMLGRLAVDSMIDTVDCHRSRGLRCETDGIGGTALGKKSSQKFYTVCDIDAEPQVYTFNAMMKLVKDQPVVPL</sequence>
<reference evidence="1" key="2">
    <citation type="journal article" date="2017" name="Sci. Rep.">
        <title>Characterization of a new member of Iridoviridae, Shrimp hemocyte iridescent virus (SHIV), found in white leg shrimp (Litopenaeus vannamei).</title>
        <authorList>
            <person name="Qiu L."/>
            <person name="Chen M.M."/>
            <person name="Wan X.Y."/>
            <person name="Li C."/>
            <person name="Zhang Q.L."/>
            <person name="Wang R.Y."/>
            <person name="Cheng D.Y."/>
            <person name="Dong X."/>
            <person name="Yang B."/>
            <person name="Wang X.H."/>
            <person name="Xiang J.H."/>
            <person name="Huang J."/>
        </authorList>
    </citation>
    <scope>NUCLEOTIDE SEQUENCE [LARGE SCALE GENOMIC DNA]</scope>
    <source>
        <strain evidence="1">20141215</strain>
    </source>
</reference>
<dbReference type="KEGG" id="vg:65099900"/>
<dbReference type="Proteomes" id="UP000297192">
    <property type="component" value="Segment"/>
</dbReference>
<evidence type="ECO:0000313" key="2">
    <source>
        <dbReference type="Proteomes" id="UP000297192"/>
    </source>
</evidence>
<proteinExistence type="predicted"/>
<accession>A0A291B0W6</accession>
<name>A0A291B0W6_9VIRU</name>
<dbReference type="RefSeq" id="YP_010084880.1">
    <property type="nucleotide sequence ID" value="NC_055165.1"/>
</dbReference>